<dbReference type="SUPFAM" id="SSF89550">
    <property type="entry name" value="PHP domain-like"/>
    <property type="match status" value="1"/>
</dbReference>
<evidence type="ECO:0000256" key="3">
    <source>
        <dbReference type="ARBA" id="ARBA00022801"/>
    </source>
</evidence>
<dbReference type="Proteomes" id="UP001055185">
    <property type="component" value="Unassembled WGS sequence"/>
</dbReference>
<dbReference type="AlphaFoldDB" id="A0AA37J0B2"/>
<gene>
    <name evidence="6" type="ORF">JCM17207_20950</name>
</gene>
<evidence type="ECO:0000313" key="6">
    <source>
        <dbReference type="EMBL" id="GJN65470.1"/>
    </source>
</evidence>
<dbReference type="PANTHER" id="PTHR39181:SF1">
    <property type="entry name" value="TYROSINE-PROTEIN PHOSPHATASE YWQE"/>
    <property type="match status" value="1"/>
</dbReference>
<dbReference type="GO" id="GO:0004725">
    <property type="term" value="F:protein tyrosine phosphatase activity"/>
    <property type="evidence" value="ECO:0007669"/>
    <property type="project" value="UniProtKB-EC"/>
</dbReference>
<evidence type="ECO:0000313" key="7">
    <source>
        <dbReference type="Proteomes" id="UP001055185"/>
    </source>
</evidence>
<accession>A0AA37J0B2</accession>
<dbReference type="Pfam" id="PF19567">
    <property type="entry name" value="CpsB_CapC"/>
    <property type="match status" value="1"/>
</dbReference>
<comment type="caution">
    <text evidence="6">The sequence shown here is derived from an EMBL/GenBank/DDBJ whole genome shotgun (WGS) entry which is preliminary data.</text>
</comment>
<dbReference type="InterPro" id="IPR016195">
    <property type="entry name" value="Pol/histidinol_Pase-like"/>
</dbReference>
<evidence type="ECO:0000256" key="5">
    <source>
        <dbReference type="ARBA" id="ARBA00051722"/>
    </source>
</evidence>
<comment type="similarity">
    <text evidence="1">Belongs to the metallo-dependent hydrolases superfamily. CpsB/CapC family.</text>
</comment>
<dbReference type="RefSeq" id="WP_238317686.1">
    <property type="nucleotide sequence ID" value="NZ_BQKV01000098.1"/>
</dbReference>
<dbReference type="Gene3D" id="3.20.20.140">
    <property type="entry name" value="Metal-dependent hydrolases"/>
    <property type="match status" value="1"/>
</dbReference>
<dbReference type="GO" id="GO:0030145">
    <property type="term" value="F:manganese ion binding"/>
    <property type="evidence" value="ECO:0007669"/>
    <property type="project" value="InterPro"/>
</dbReference>
<sequence>MLDLHTHILPGMDDGSPDPETSAAMLRLEAGQGVKAICASSHYYRRQNSIERFCQRRARALERLGPLLSPELPRVIPAAEVAFFSGISECPGLDRLCIGESRTLLLEMPFAEWNDFQLEEVAALVLDRGFGVILAHPERFCSSRSNREKLAQLGQLDIGWQVNASALLHWRSRKLALELLRQARRPLLASDCHNLGLRPPNLNEGRTVVMQKLGEGFLARMDQNAAEMTAPAGEAAS</sequence>
<evidence type="ECO:0000256" key="1">
    <source>
        <dbReference type="ARBA" id="ARBA00005750"/>
    </source>
</evidence>
<dbReference type="EC" id="3.1.3.48" evidence="2"/>
<keyword evidence="4" id="KW-0904">Protein phosphatase</keyword>
<protein>
    <recommendedName>
        <fullName evidence="2">protein-tyrosine-phosphatase</fullName>
        <ecNumber evidence="2">3.1.3.48</ecNumber>
    </recommendedName>
</protein>
<dbReference type="EMBL" id="BQKV01000098">
    <property type="protein sequence ID" value="GJN65470.1"/>
    <property type="molecule type" value="Genomic_DNA"/>
</dbReference>
<reference evidence="6" key="1">
    <citation type="journal article" date="2022" name="Int. J. Syst. Evol. Microbiol.">
        <title>Genome-based, phenotypic and chemotaxonomic classification of Faecalibacterium strains: proposal of three novel species Faecalibacterium duncaniae sp. nov., Faecalibacterium hattorii sp. nov. and Faecalibacterium gallinarum sp. nov. .</title>
        <authorList>
            <person name="Sakamoto M."/>
            <person name="Sakurai N."/>
            <person name="Tanno H."/>
            <person name="Iino T."/>
            <person name="Ohkuma M."/>
            <person name="Endo A."/>
        </authorList>
    </citation>
    <scope>NUCLEOTIDE SEQUENCE</scope>
    <source>
        <strain evidence="6">JCM 17207</strain>
    </source>
</reference>
<keyword evidence="7" id="KW-1185">Reference proteome</keyword>
<name>A0AA37J0B2_9FIRM</name>
<dbReference type="PANTHER" id="PTHR39181">
    <property type="entry name" value="TYROSINE-PROTEIN PHOSPHATASE YWQE"/>
    <property type="match status" value="1"/>
</dbReference>
<evidence type="ECO:0000256" key="2">
    <source>
        <dbReference type="ARBA" id="ARBA00013064"/>
    </source>
</evidence>
<evidence type="ECO:0000256" key="4">
    <source>
        <dbReference type="ARBA" id="ARBA00022912"/>
    </source>
</evidence>
<dbReference type="InterPro" id="IPR016667">
    <property type="entry name" value="Caps_polysacc_synth_CpsB/CapC"/>
</dbReference>
<organism evidence="6 7">
    <name type="scientific">Faecalibacterium gallinarum</name>
    <dbReference type="NCBI Taxonomy" id="2903556"/>
    <lineage>
        <taxon>Bacteria</taxon>
        <taxon>Bacillati</taxon>
        <taxon>Bacillota</taxon>
        <taxon>Clostridia</taxon>
        <taxon>Eubacteriales</taxon>
        <taxon>Oscillospiraceae</taxon>
        <taxon>Faecalibacterium</taxon>
    </lineage>
</organism>
<comment type="catalytic activity">
    <reaction evidence="5">
        <text>O-phospho-L-tyrosyl-[protein] + H2O = L-tyrosyl-[protein] + phosphate</text>
        <dbReference type="Rhea" id="RHEA:10684"/>
        <dbReference type="Rhea" id="RHEA-COMP:10136"/>
        <dbReference type="Rhea" id="RHEA-COMP:20101"/>
        <dbReference type="ChEBI" id="CHEBI:15377"/>
        <dbReference type="ChEBI" id="CHEBI:43474"/>
        <dbReference type="ChEBI" id="CHEBI:46858"/>
        <dbReference type="ChEBI" id="CHEBI:61978"/>
        <dbReference type="EC" id="3.1.3.48"/>
    </reaction>
</comment>
<keyword evidence="3" id="KW-0378">Hydrolase</keyword>
<proteinExistence type="inferred from homology"/>